<protein>
    <submittedName>
        <fullName evidence="1">Uncharacterized protein</fullName>
    </submittedName>
</protein>
<dbReference type="EMBL" id="OOIL02001766">
    <property type="protein sequence ID" value="VFQ77998.1"/>
    <property type="molecule type" value="Genomic_DNA"/>
</dbReference>
<evidence type="ECO:0000313" key="1">
    <source>
        <dbReference type="EMBL" id="VFQ77998.1"/>
    </source>
</evidence>
<proteinExistence type="predicted"/>
<reference evidence="1 2" key="1">
    <citation type="submission" date="2018-04" db="EMBL/GenBank/DDBJ databases">
        <authorList>
            <person name="Vogel A."/>
        </authorList>
    </citation>
    <scope>NUCLEOTIDE SEQUENCE [LARGE SCALE GENOMIC DNA]</scope>
</reference>
<sequence>MATPLVENGSAIRHVNHDVFRPIDGGAVHDRMNRLQVVVEERGVAAILGAEDPGEDVEEEALLRWGRVNRRYAAVTDQVGDPELTDDGGLVVEDSIVATIRRDVVTSDGQLCDPSKGSQINLHVVEIDATADGVPVPAEIGVEGPNIGGIEGVPSSFFEFF</sequence>
<evidence type="ECO:0000313" key="2">
    <source>
        <dbReference type="Proteomes" id="UP000595140"/>
    </source>
</evidence>
<dbReference type="AlphaFoldDB" id="A0A484LPZ5"/>
<gene>
    <name evidence="1" type="ORF">CCAM_LOCUS19774</name>
</gene>
<organism evidence="1 2">
    <name type="scientific">Cuscuta campestris</name>
    <dbReference type="NCBI Taxonomy" id="132261"/>
    <lineage>
        <taxon>Eukaryota</taxon>
        <taxon>Viridiplantae</taxon>
        <taxon>Streptophyta</taxon>
        <taxon>Embryophyta</taxon>
        <taxon>Tracheophyta</taxon>
        <taxon>Spermatophyta</taxon>
        <taxon>Magnoliopsida</taxon>
        <taxon>eudicotyledons</taxon>
        <taxon>Gunneridae</taxon>
        <taxon>Pentapetalae</taxon>
        <taxon>asterids</taxon>
        <taxon>lamiids</taxon>
        <taxon>Solanales</taxon>
        <taxon>Convolvulaceae</taxon>
        <taxon>Cuscuteae</taxon>
        <taxon>Cuscuta</taxon>
        <taxon>Cuscuta subgen. Grammica</taxon>
        <taxon>Cuscuta sect. Cleistogrammica</taxon>
    </lineage>
</organism>
<dbReference type="Proteomes" id="UP000595140">
    <property type="component" value="Unassembled WGS sequence"/>
</dbReference>
<name>A0A484LPZ5_9ASTE</name>
<keyword evidence="2" id="KW-1185">Reference proteome</keyword>
<accession>A0A484LPZ5</accession>